<reference evidence="2 3" key="1">
    <citation type="submission" date="2024-02" db="EMBL/GenBank/DDBJ databases">
        <title>Bacteria isolated from the canopy kelp, Nereocystis luetkeana.</title>
        <authorList>
            <person name="Pfister C.A."/>
            <person name="Younker I.T."/>
            <person name="Light S.H."/>
        </authorList>
    </citation>
    <scope>NUCLEOTIDE SEQUENCE [LARGE SCALE GENOMIC DNA]</scope>
    <source>
        <strain evidence="2 3">TI.2.07</strain>
    </source>
</reference>
<dbReference type="Pfam" id="PF13302">
    <property type="entry name" value="Acetyltransf_3"/>
    <property type="match status" value="1"/>
</dbReference>
<dbReference type="RefSeq" id="WP_341627756.1">
    <property type="nucleotide sequence ID" value="NZ_JBAKBA010000016.1"/>
</dbReference>
<comment type="caution">
    <text evidence="2">The sequence shown here is derived from an EMBL/GenBank/DDBJ whole genome shotgun (WGS) entry which is preliminary data.</text>
</comment>
<dbReference type="Gene3D" id="3.40.630.30">
    <property type="match status" value="1"/>
</dbReference>
<feature type="domain" description="N-acetyltransferase" evidence="1">
    <location>
        <begin position="27"/>
        <end position="186"/>
    </location>
</feature>
<dbReference type="Proteomes" id="UP001366060">
    <property type="component" value="Unassembled WGS sequence"/>
</dbReference>
<gene>
    <name evidence="2" type="ORF">V6255_08495</name>
</gene>
<organism evidence="2 3">
    <name type="scientific">Psychromonas arctica</name>
    <dbReference type="NCBI Taxonomy" id="168275"/>
    <lineage>
        <taxon>Bacteria</taxon>
        <taxon>Pseudomonadati</taxon>
        <taxon>Pseudomonadota</taxon>
        <taxon>Gammaproteobacteria</taxon>
        <taxon>Alteromonadales</taxon>
        <taxon>Psychromonadaceae</taxon>
        <taxon>Psychromonas</taxon>
    </lineage>
</organism>
<protein>
    <submittedName>
        <fullName evidence="2">GNAT family N-acetyltransferase</fullName>
    </submittedName>
</protein>
<dbReference type="InterPro" id="IPR000182">
    <property type="entry name" value="GNAT_dom"/>
</dbReference>
<accession>A0ABU9HBC1</accession>
<dbReference type="InterPro" id="IPR051531">
    <property type="entry name" value="N-acetyltransferase"/>
</dbReference>
<dbReference type="InterPro" id="IPR016181">
    <property type="entry name" value="Acyl_CoA_acyltransferase"/>
</dbReference>
<proteinExistence type="predicted"/>
<dbReference type="PANTHER" id="PTHR43792">
    <property type="entry name" value="GNAT FAMILY, PUTATIVE (AFU_ORTHOLOGUE AFUA_3G00765)-RELATED-RELATED"/>
    <property type="match status" value="1"/>
</dbReference>
<sequence length="186" mass="20689">MSDITGTTDIAAITTTTTITTITTARLILRSFQSNDFEKAYQLFSDPIVMRFSLNGPYSAEKCQIFIDQCMLKSKNNEPSLLAVIDKQTNQLIGSCGFFAQTIQGMAELELGYRLLPHYWGKGLATEAAMAMKAYAFNEIGLTRLISLIEIENIASVRVAEKNGFKLEKTMLYDGRISVGMYVAIR</sequence>
<evidence type="ECO:0000313" key="2">
    <source>
        <dbReference type="EMBL" id="MEL0659178.1"/>
    </source>
</evidence>
<keyword evidence="3" id="KW-1185">Reference proteome</keyword>
<dbReference type="PANTHER" id="PTHR43792:SF1">
    <property type="entry name" value="N-ACETYLTRANSFERASE DOMAIN-CONTAINING PROTEIN"/>
    <property type="match status" value="1"/>
</dbReference>
<evidence type="ECO:0000313" key="3">
    <source>
        <dbReference type="Proteomes" id="UP001366060"/>
    </source>
</evidence>
<dbReference type="PROSITE" id="PS51186">
    <property type="entry name" value="GNAT"/>
    <property type="match status" value="1"/>
</dbReference>
<name>A0ABU9HBC1_9GAMM</name>
<dbReference type="EMBL" id="JBAKBA010000016">
    <property type="protein sequence ID" value="MEL0659178.1"/>
    <property type="molecule type" value="Genomic_DNA"/>
</dbReference>
<evidence type="ECO:0000259" key="1">
    <source>
        <dbReference type="PROSITE" id="PS51186"/>
    </source>
</evidence>
<dbReference type="SUPFAM" id="SSF55729">
    <property type="entry name" value="Acyl-CoA N-acyltransferases (Nat)"/>
    <property type="match status" value="1"/>
</dbReference>